<evidence type="ECO:0000256" key="1">
    <source>
        <dbReference type="ARBA" id="ARBA00004370"/>
    </source>
</evidence>
<dbReference type="GO" id="GO:0005886">
    <property type="term" value="C:plasma membrane"/>
    <property type="evidence" value="ECO:0007669"/>
    <property type="project" value="TreeGrafter"/>
</dbReference>
<dbReference type="EMBL" id="PNHK01000001">
    <property type="protein sequence ID" value="PMD06613.1"/>
    <property type="molecule type" value="Genomic_DNA"/>
</dbReference>
<feature type="domain" description="Penicillin-binding protein dimerisation" evidence="7">
    <location>
        <begin position="60"/>
        <end position="215"/>
    </location>
</feature>
<keyword evidence="5" id="KW-1133">Transmembrane helix</keyword>
<dbReference type="SUPFAM" id="SSF56601">
    <property type="entry name" value="beta-lactamase/transpeptidase-like"/>
    <property type="match status" value="1"/>
</dbReference>
<dbReference type="Gene3D" id="3.40.710.10">
    <property type="entry name" value="DD-peptidase/beta-lactamase superfamily"/>
    <property type="match status" value="1"/>
</dbReference>
<evidence type="ECO:0000313" key="8">
    <source>
        <dbReference type="EMBL" id="PMD06613.1"/>
    </source>
</evidence>
<feature type="transmembrane region" description="Helical" evidence="5">
    <location>
        <begin position="17"/>
        <end position="36"/>
    </location>
</feature>
<sequence>MPATIASRKVANPKRRMALVVFAIAAVLVLIVVKLVSIQGMDTAKLAEQALDSRLVSKTLPAKRGSILAADGTVLADNARRFKLVADPVNVAAYKDENGQVVGAWGAANEIATVLNTDPGLIYPKLKEQGEKRWSPIADGLTSEVWVEIRELKIPGITVEESSVRTYPAGEVAGNVVGFVGSDGEALTGVERQYRHLLTGKDGKEQYERGLSGDPIPLGSNSQVPPVDGTGLQLTIDTNIQMYAQNAIGEAVRKHKAEWGSVVIQEAGTGRILAAAESPTVDPNNPGKSKAEDRGSRTFTSNFEPGSTAKLITTSALIDTGQATADSQYVVPDKWKAPNGEVFRDSHNHADQNLTLAGIFMDSSNTGTLIAAEGLNNQERYEWLKKFGFGTPPELEFPGTSRGILRHPKSWDGRTEQTVLFGQGVAATALQTTQGFSIIADDGVAHPQRIVNGTVDPTGKVTEIPFKDGTQVVKPQTAQSMREILEAVVEDGTGGNAKVPGYRVGGKTGTAQAPSDKGGGYDGYTASFIGIAPIDDPKITVSVTLQRPRKGHYGGAVAAPVFSDVTGYALKQMRVPPSGPVPELPAREWKNEDR</sequence>
<dbReference type="OrthoDB" id="9789078at2"/>
<dbReference type="InterPro" id="IPR050515">
    <property type="entry name" value="Beta-lactam/transpept"/>
</dbReference>
<evidence type="ECO:0000259" key="7">
    <source>
        <dbReference type="Pfam" id="PF03717"/>
    </source>
</evidence>
<keyword evidence="3 5" id="KW-0472">Membrane</keyword>
<dbReference type="PANTHER" id="PTHR30627">
    <property type="entry name" value="PEPTIDOGLYCAN D,D-TRANSPEPTIDASE"/>
    <property type="match status" value="1"/>
</dbReference>
<dbReference type="RefSeq" id="WP_102238255.1">
    <property type="nucleotide sequence ID" value="NZ_PNHK01000001.1"/>
</dbReference>
<comment type="caution">
    <text evidence="8">The sequence shown here is derived from an EMBL/GenBank/DDBJ whole genome shotgun (WGS) entry which is preliminary data.</text>
</comment>
<evidence type="ECO:0000256" key="4">
    <source>
        <dbReference type="SAM" id="MobiDB-lite"/>
    </source>
</evidence>
<proteinExistence type="inferred from homology"/>
<feature type="compositionally biased region" description="Basic and acidic residues" evidence="4">
    <location>
        <begin position="585"/>
        <end position="594"/>
    </location>
</feature>
<dbReference type="SUPFAM" id="SSF56519">
    <property type="entry name" value="Penicillin binding protein dimerisation domain"/>
    <property type="match status" value="1"/>
</dbReference>
<feature type="region of interest" description="Disordered" evidence="4">
    <location>
        <begin position="276"/>
        <end position="305"/>
    </location>
</feature>
<evidence type="ECO:0000313" key="9">
    <source>
        <dbReference type="Proteomes" id="UP000235598"/>
    </source>
</evidence>
<evidence type="ECO:0000256" key="2">
    <source>
        <dbReference type="ARBA" id="ARBA00007171"/>
    </source>
</evidence>
<organism evidence="8 9">
    <name type="scientific">Brevibacterium paucivorans</name>
    <dbReference type="NCBI Taxonomy" id="170994"/>
    <lineage>
        <taxon>Bacteria</taxon>
        <taxon>Bacillati</taxon>
        <taxon>Actinomycetota</taxon>
        <taxon>Actinomycetes</taxon>
        <taxon>Micrococcales</taxon>
        <taxon>Brevibacteriaceae</taxon>
        <taxon>Brevibacterium</taxon>
    </lineage>
</organism>
<dbReference type="Pfam" id="PF03717">
    <property type="entry name" value="PBP_dimer"/>
    <property type="match status" value="1"/>
</dbReference>
<feature type="region of interest" description="Disordered" evidence="4">
    <location>
        <begin position="573"/>
        <end position="594"/>
    </location>
</feature>
<dbReference type="Pfam" id="PF00905">
    <property type="entry name" value="Transpeptidase"/>
    <property type="match status" value="1"/>
</dbReference>
<dbReference type="PANTHER" id="PTHR30627:SF1">
    <property type="entry name" value="PEPTIDOGLYCAN D,D-TRANSPEPTIDASE FTSI"/>
    <property type="match status" value="1"/>
</dbReference>
<dbReference type="GO" id="GO:0008658">
    <property type="term" value="F:penicillin binding"/>
    <property type="evidence" value="ECO:0007669"/>
    <property type="project" value="InterPro"/>
</dbReference>
<evidence type="ECO:0000256" key="5">
    <source>
        <dbReference type="SAM" id="Phobius"/>
    </source>
</evidence>
<keyword evidence="5" id="KW-0812">Transmembrane</keyword>
<dbReference type="InterPro" id="IPR036138">
    <property type="entry name" value="PBP_dimer_sf"/>
</dbReference>
<comment type="subcellular location">
    <subcellularLocation>
        <location evidence="1">Membrane</location>
    </subcellularLocation>
</comment>
<evidence type="ECO:0000259" key="6">
    <source>
        <dbReference type="Pfam" id="PF00905"/>
    </source>
</evidence>
<dbReference type="Proteomes" id="UP000235598">
    <property type="component" value="Unassembled WGS sequence"/>
</dbReference>
<dbReference type="Gene3D" id="3.30.450.330">
    <property type="match status" value="1"/>
</dbReference>
<dbReference type="Gene3D" id="3.90.1310.10">
    <property type="entry name" value="Penicillin-binding protein 2a (Domain 2)"/>
    <property type="match status" value="1"/>
</dbReference>
<dbReference type="InterPro" id="IPR012338">
    <property type="entry name" value="Beta-lactam/transpept-like"/>
</dbReference>
<dbReference type="GO" id="GO:0071555">
    <property type="term" value="P:cell wall organization"/>
    <property type="evidence" value="ECO:0007669"/>
    <property type="project" value="TreeGrafter"/>
</dbReference>
<protein>
    <submittedName>
        <fullName evidence="8">Peptidoglycan glycosyltransferase</fullName>
    </submittedName>
</protein>
<feature type="domain" description="Penicillin-binding protein transpeptidase" evidence="6">
    <location>
        <begin position="260"/>
        <end position="565"/>
    </location>
</feature>
<gene>
    <name evidence="8" type="ORF">CJ199_04455</name>
</gene>
<comment type="similarity">
    <text evidence="2">Belongs to the transpeptidase family.</text>
</comment>
<dbReference type="AlphaFoldDB" id="A0A2N6VRG1"/>
<name>A0A2N6VRG1_9MICO</name>
<evidence type="ECO:0000256" key="3">
    <source>
        <dbReference type="ARBA" id="ARBA00023136"/>
    </source>
</evidence>
<reference evidence="8 9" key="1">
    <citation type="submission" date="2017-09" db="EMBL/GenBank/DDBJ databases">
        <title>Bacterial strain isolated from the female urinary microbiota.</title>
        <authorList>
            <person name="Thomas-White K."/>
            <person name="Kumar N."/>
            <person name="Forster S."/>
            <person name="Putonti C."/>
            <person name="Lawley T."/>
            <person name="Wolfe A.J."/>
        </authorList>
    </citation>
    <scope>NUCLEOTIDE SEQUENCE [LARGE SCALE GENOMIC DNA]</scope>
    <source>
        <strain evidence="8 9">UMB1301</strain>
    </source>
</reference>
<accession>A0A2N6VRG1</accession>
<dbReference type="InterPro" id="IPR005311">
    <property type="entry name" value="PBP_dimer"/>
</dbReference>
<dbReference type="InterPro" id="IPR001460">
    <property type="entry name" value="PCN-bd_Tpept"/>
</dbReference>
<keyword evidence="8" id="KW-0808">Transferase</keyword>
<dbReference type="GO" id="GO:0016740">
    <property type="term" value="F:transferase activity"/>
    <property type="evidence" value="ECO:0007669"/>
    <property type="project" value="UniProtKB-KW"/>
</dbReference>